<evidence type="ECO:0000256" key="1">
    <source>
        <dbReference type="ARBA" id="ARBA00004651"/>
    </source>
</evidence>
<protein>
    <submittedName>
        <fullName evidence="7">LPS export ABC transporter permease LptF</fullName>
    </submittedName>
</protein>
<reference evidence="7 8" key="1">
    <citation type="submission" date="2020-04" db="EMBL/GenBank/DDBJ databases">
        <title>Description of novel Gluconacetobacter.</title>
        <authorList>
            <person name="Sombolestani A."/>
        </authorList>
    </citation>
    <scope>NUCLEOTIDE SEQUENCE [LARGE SCALE GENOMIC DNA]</scope>
    <source>
        <strain evidence="7 8">LMG 7603</strain>
    </source>
</reference>
<feature type="transmembrane region" description="Helical" evidence="6">
    <location>
        <begin position="65"/>
        <end position="94"/>
    </location>
</feature>
<feature type="transmembrane region" description="Helical" evidence="6">
    <location>
        <begin position="354"/>
        <end position="373"/>
    </location>
</feature>
<proteinExistence type="predicted"/>
<dbReference type="InterPro" id="IPR030922">
    <property type="entry name" value="LptF"/>
</dbReference>
<evidence type="ECO:0000256" key="6">
    <source>
        <dbReference type="SAM" id="Phobius"/>
    </source>
</evidence>
<keyword evidence="3 6" id="KW-0812">Transmembrane</keyword>
<gene>
    <name evidence="7" type="primary">lptF</name>
    <name evidence="7" type="ORF">HLH33_04030</name>
</gene>
<comment type="caution">
    <text evidence="7">The sequence shown here is derived from an EMBL/GenBank/DDBJ whole genome shotgun (WGS) entry which is preliminary data.</text>
</comment>
<dbReference type="RefSeq" id="WP_012227807.1">
    <property type="nucleotide sequence ID" value="NZ_JABEQG010000004.1"/>
</dbReference>
<organism evidence="7 8">
    <name type="scientific">Gluconacetobacter diazotrophicus</name>
    <name type="common">Acetobacter diazotrophicus</name>
    <dbReference type="NCBI Taxonomy" id="33996"/>
    <lineage>
        <taxon>Bacteria</taxon>
        <taxon>Pseudomonadati</taxon>
        <taxon>Pseudomonadota</taxon>
        <taxon>Alphaproteobacteria</taxon>
        <taxon>Acetobacterales</taxon>
        <taxon>Acetobacteraceae</taxon>
        <taxon>Gluconacetobacter</taxon>
    </lineage>
</organism>
<dbReference type="Pfam" id="PF03739">
    <property type="entry name" value="LptF_LptG"/>
    <property type="match status" value="1"/>
</dbReference>
<dbReference type="GO" id="GO:0015920">
    <property type="term" value="P:lipopolysaccharide transport"/>
    <property type="evidence" value="ECO:0007669"/>
    <property type="project" value="TreeGrafter"/>
</dbReference>
<evidence type="ECO:0000256" key="4">
    <source>
        <dbReference type="ARBA" id="ARBA00022989"/>
    </source>
</evidence>
<dbReference type="PANTHER" id="PTHR33529:SF6">
    <property type="entry name" value="YJGP_YJGQ FAMILY PERMEASE"/>
    <property type="match status" value="1"/>
</dbReference>
<keyword evidence="5 6" id="KW-0472">Membrane</keyword>
<evidence type="ECO:0000256" key="3">
    <source>
        <dbReference type="ARBA" id="ARBA00022692"/>
    </source>
</evidence>
<dbReference type="PANTHER" id="PTHR33529">
    <property type="entry name" value="SLR0882 PROTEIN-RELATED"/>
    <property type="match status" value="1"/>
</dbReference>
<dbReference type="AlphaFoldDB" id="A0A7W4FCZ9"/>
<dbReference type="GO" id="GO:0055085">
    <property type="term" value="P:transmembrane transport"/>
    <property type="evidence" value="ECO:0007669"/>
    <property type="project" value="InterPro"/>
</dbReference>
<evidence type="ECO:0000256" key="5">
    <source>
        <dbReference type="ARBA" id="ARBA00023136"/>
    </source>
</evidence>
<keyword evidence="4 6" id="KW-1133">Transmembrane helix</keyword>
<dbReference type="InterPro" id="IPR005495">
    <property type="entry name" value="LptG/LptF_permease"/>
</dbReference>
<evidence type="ECO:0000256" key="2">
    <source>
        <dbReference type="ARBA" id="ARBA00022475"/>
    </source>
</evidence>
<dbReference type="GO" id="GO:0043190">
    <property type="term" value="C:ATP-binding cassette (ABC) transporter complex"/>
    <property type="evidence" value="ECO:0007669"/>
    <property type="project" value="InterPro"/>
</dbReference>
<evidence type="ECO:0000313" key="7">
    <source>
        <dbReference type="EMBL" id="MBB2155483.1"/>
    </source>
</evidence>
<feature type="transmembrane region" description="Helical" evidence="6">
    <location>
        <begin position="294"/>
        <end position="316"/>
    </location>
</feature>
<keyword evidence="2" id="KW-1003">Cell membrane</keyword>
<sequence length="398" mass="44248">MRMSFARSVTRLQPRSRLPMLDRYVLRQLLVALLATTGGLSALIWLTQSLHFVSLVVERGLSLRVFIGLTSLLVPSFVAVILPITTFIVVQFVYQRLAGDRELTVMRAAGLSPFFIARAGLLCATISVVSCMILNIWIVPLSFHAFKQYEFQIRNRMAAFMLQEGVFTPVSPTMTVYVRSRDRDGTLHGIVVEDDRQPDNPSTVLAQRGTMLVVDNQPRVVLYDGSRQEIDRKSGRLNVLTFSRNTIDLTSSRGDQARFRDATEMSLHELLHPDPQEVAPRDRGKFAVEAWRRLTAPFTAFSFAMVGLVAVLRGAFSRHGNIIRPAVAILSVVSLLALSLMVQNLASRNTSLIPLMWVEAILPGIACALMLFLPELKWRDAGAQPGLDAPAMTETGRS</sequence>
<name>A0A7W4FCZ9_GLUDI</name>
<feature type="transmembrane region" description="Helical" evidence="6">
    <location>
        <begin position="322"/>
        <end position="342"/>
    </location>
</feature>
<dbReference type="OMA" id="NYISSMI"/>
<comment type="subcellular location">
    <subcellularLocation>
        <location evidence="1">Cell membrane</location>
        <topology evidence="1">Multi-pass membrane protein</topology>
    </subcellularLocation>
</comment>
<dbReference type="Proteomes" id="UP000550787">
    <property type="component" value="Unassembled WGS sequence"/>
</dbReference>
<evidence type="ECO:0000313" key="8">
    <source>
        <dbReference type="Proteomes" id="UP000550787"/>
    </source>
</evidence>
<dbReference type="NCBIfam" id="TIGR04407">
    <property type="entry name" value="LptF_YjgP"/>
    <property type="match status" value="1"/>
</dbReference>
<feature type="transmembrane region" description="Helical" evidence="6">
    <location>
        <begin position="115"/>
        <end position="138"/>
    </location>
</feature>
<dbReference type="EMBL" id="JABEQG010000004">
    <property type="protein sequence ID" value="MBB2155483.1"/>
    <property type="molecule type" value="Genomic_DNA"/>
</dbReference>
<accession>A0A7W4FCZ9</accession>